<dbReference type="InterPro" id="IPR036390">
    <property type="entry name" value="WH_DNA-bd_sf"/>
</dbReference>
<dbReference type="InterPro" id="IPR052526">
    <property type="entry name" value="HTH-type_Bedaq_tolerance"/>
</dbReference>
<name>A0ABP6Q3R1_9ACTN</name>
<dbReference type="PANTHER" id="PTHR39515:SF2">
    <property type="entry name" value="HTH-TYPE TRANSCRIPTIONAL REGULATOR RV0880"/>
    <property type="match status" value="1"/>
</dbReference>
<accession>A0ABP6Q3R1</accession>
<dbReference type="EMBL" id="BAAAUV010000003">
    <property type="protein sequence ID" value="GAA3202402.1"/>
    <property type="molecule type" value="Genomic_DNA"/>
</dbReference>
<comment type="caution">
    <text evidence="2">The sequence shown here is derived from an EMBL/GenBank/DDBJ whole genome shotgun (WGS) entry which is preliminary data.</text>
</comment>
<proteinExistence type="predicted"/>
<dbReference type="Pfam" id="PF01047">
    <property type="entry name" value="MarR"/>
    <property type="match status" value="1"/>
</dbReference>
<dbReference type="PANTHER" id="PTHR39515">
    <property type="entry name" value="CONSERVED PROTEIN"/>
    <property type="match status" value="1"/>
</dbReference>
<dbReference type="InterPro" id="IPR036388">
    <property type="entry name" value="WH-like_DNA-bd_sf"/>
</dbReference>
<evidence type="ECO:0000313" key="3">
    <source>
        <dbReference type="Proteomes" id="UP001501237"/>
    </source>
</evidence>
<gene>
    <name evidence="2" type="ORF">GCM10010468_16030</name>
</gene>
<dbReference type="SMART" id="SM00347">
    <property type="entry name" value="HTH_MARR"/>
    <property type="match status" value="1"/>
</dbReference>
<dbReference type="Gene3D" id="1.10.10.10">
    <property type="entry name" value="Winged helix-like DNA-binding domain superfamily/Winged helix DNA-binding domain"/>
    <property type="match status" value="1"/>
</dbReference>
<organism evidence="2 3">
    <name type="scientific">Actinocorallia longicatena</name>
    <dbReference type="NCBI Taxonomy" id="111803"/>
    <lineage>
        <taxon>Bacteria</taxon>
        <taxon>Bacillati</taxon>
        <taxon>Actinomycetota</taxon>
        <taxon>Actinomycetes</taxon>
        <taxon>Streptosporangiales</taxon>
        <taxon>Thermomonosporaceae</taxon>
        <taxon>Actinocorallia</taxon>
    </lineage>
</organism>
<reference evidence="3" key="1">
    <citation type="journal article" date="2019" name="Int. J. Syst. Evol. Microbiol.">
        <title>The Global Catalogue of Microorganisms (GCM) 10K type strain sequencing project: providing services to taxonomists for standard genome sequencing and annotation.</title>
        <authorList>
            <consortium name="The Broad Institute Genomics Platform"/>
            <consortium name="The Broad Institute Genome Sequencing Center for Infectious Disease"/>
            <person name="Wu L."/>
            <person name="Ma J."/>
        </authorList>
    </citation>
    <scope>NUCLEOTIDE SEQUENCE [LARGE SCALE GENOMIC DNA]</scope>
    <source>
        <strain evidence="3">JCM 9377</strain>
    </source>
</reference>
<dbReference type="SUPFAM" id="SSF46785">
    <property type="entry name" value="Winged helix' DNA-binding domain"/>
    <property type="match status" value="1"/>
</dbReference>
<dbReference type="InterPro" id="IPR000835">
    <property type="entry name" value="HTH_MarR-typ"/>
</dbReference>
<keyword evidence="3" id="KW-1185">Reference proteome</keyword>
<evidence type="ECO:0000259" key="1">
    <source>
        <dbReference type="SMART" id="SM00347"/>
    </source>
</evidence>
<protein>
    <submittedName>
        <fullName evidence="2">MarR family winged helix-turn-helix transcriptional regulator</fullName>
    </submittedName>
</protein>
<feature type="domain" description="HTH marR-type" evidence="1">
    <location>
        <begin position="37"/>
        <end position="136"/>
    </location>
</feature>
<evidence type="ECO:0000313" key="2">
    <source>
        <dbReference type="EMBL" id="GAA3202402.1"/>
    </source>
</evidence>
<sequence length="161" mass="18482">MQPAYPCDIHDIVEKSIHDVEYELMLLGRYQLSVARARKESDQLERSAYVLLSRLEMQGPMTIRELSGAFGLDQSTINRQTAAMLREGLIERIAAPDEIARRLRVTPEGTRRLAADREYLLGRLEEIFKGWPREEIAVFASCLEHFNGSIERISGEPWPRP</sequence>
<dbReference type="Proteomes" id="UP001501237">
    <property type="component" value="Unassembled WGS sequence"/>
</dbReference>